<feature type="compositionally biased region" description="Polar residues" evidence="1">
    <location>
        <begin position="17"/>
        <end position="28"/>
    </location>
</feature>
<dbReference type="Gene3D" id="2.10.70.10">
    <property type="entry name" value="Complement Module, domain 1"/>
    <property type="match status" value="1"/>
</dbReference>
<comment type="caution">
    <text evidence="2">The sequence shown here is derived from an EMBL/GenBank/DDBJ whole genome shotgun (WGS) entry which is preliminary data.</text>
</comment>
<name>A0ABU9D930_9PROT</name>
<keyword evidence="3" id="KW-1185">Reference proteome</keyword>
<dbReference type="Pfam" id="PF10636">
    <property type="entry name" value="hemP"/>
    <property type="match status" value="1"/>
</dbReference>
<dbReference type="InterPro" id="IPR019600">
    <property type="entry name" value="Hemin_uptake_protein_HemP"/>
</dbReference>
<dbReference type="EMBL" id="JBBPCO010000009">
    <property type="protein sequence ID" value="MEK8090038.1"/>
    <property type="molecule type" value="Genomic_DNA"/>
</dbReference>
<evidence type="ECO:0000313" key="2">
    <source>
        <dbReference type="EMBL" id="MEK8090038.1"/>
    </source>
</evidence>
<organism evidence="2 3">
    <name type="scientific">Thermithiobacillus plumbiphilus</name>
    <dbReference type="NCBI Taxonomy" id="1729899"/>
    <lineage>
        <taxon>Bacteria</taxon>
        <taxon>Pseudomonadati</taxon>
        <taxon>Pseudomonadota</taxon>
        <taxon>Acidithiobacillia</taxon>
        <taxon>Acidithiobacillales</taxon>
        <taxon>Thermithiobacillaceae</taxon>
        <taxon>Thermithiobacillus</taxon>
    </lineage>
</organism>
<proteinExistence type="predicted"/>
<dbReference type="Proteomes" id="UP001446205">
    <property type="component" value="Unassembled WGS sequence"/>
</dbReference>
<protein>
    <submittedName>
        <fullName evidence="2">Hemin uptake protein HemP</fullName>
    </submittedName>
</protein>
<feature type="region of interest" description="Disordered" evidence="1">
    <location>
        <begin position="1"/>
        <end position="28"/>
    </location>
</feature>
<gene>
    <name evidence="2" type="ORF">WOB96_09685</name>
</gene>
<evidence type="ECO:0000313" key="3">
    <source>
        <dbReference type="Proteomes" id="UP001446205"/>
    </source>
</evidence>
<accession>A0ABU9D930</accession>
<dbReference type="RefSeq" id="WP_341371095.1">
    <property type="nucleotide sequence ID" value="NZ_JBBPCO010000009.1"/>
</dbReference>
<reference evidence="2 3" key="1">
    <citation type="submission" date="2024-04" db="EMBL/GenBank/DDBJ databases">
        <authorList>
            <person name="Abashina T."/>
            <person name="Shaikin A."/>
        </authorList>
    </citation>
    <scope>NUCLEOTIDE SEQUENCE [LARGE SCALE GENOMIC DNA]</scope>
    <source>
        <strain evidence="2 3">AAFK</strain>
    </source>
</reference>
<sequence>MKNDNIANPASDMKPSNPVTAPSSRRPNLSTATLFAKTQELLIEHQGELYCLRLTRNGKLILTK</sequence>
<evidence type="ECO:0000256" key="1">
    <source>
        <dbReference type="SAM" id="MobiDB-lite"/>
    </source>
</evidence>